<keyword evidence="1" id="KW-1133">Transmembrane helix</keyword>
<dbReference type="GO" id="GO:0034066">
    <property type="term" value="C:Ric1-Rgp1 guanyl-nucleotide exchange factor complex"/>
    <property type="evidence" value="ECO:0007669"/>
    <property type="project" value="InterPro"/>
</dbReference>
<evidence type="ECO:0000313" key="4">
    <source>
        <dbReference type="WBParaSite" id="BPAG_0000083401-mRNA-1"/>
    </source>
</evidence>
<name>A0A0N4SYM0_BRUPA</name>
<dbReference type="EMBL" id="UZAD01000047">
    <property type="protein sequence ID" value="VDN82021.1"/>
    <property type="molecule type" value="Genomic_DNA"/>
</dbReference>
<sequence length="113" mass="13218">MLVTRIPGILFIILDGSEHNLRLPGCSRSDKNQEPHVFCVVGNRDKTLFVVVTSSIFYIYLANPQLLLCLFKRSDDDVKEKGEYRKVYWRHDSSAICFTVCFSFFFFFFFQKG</sequence>
<dbReference type="PANTHER" id="PTHR22746:SF10">
    <property type="entry name" value="GUANINE NUCLEOTIDE EXCHANGE FACTOR SUBUNIT RIC1"/>
    <property type="match status" value="1"/>
</dbReference>
<evidence type="ECO:0000313" key="3">
    <source>
        <dbReference type="Proteomes" id="UP000278627"/>
    </source>
</evidence>
<reference evidence="4" key="1">
    <citation type="submission" date="2017-02" db="UniProtKB">
        <authorList>
            <consortium name="WormBaseParasite"/>
        </authorList>
    </citation>
    <scope>IDENTIFICATION</scope>
</reference>
<feature type="transmembrane region" description="Helical" evidence="1">
    <location>
        <begin position="92"/>
        <end position="110"/>
    </location>
</feature>
<keyword evidence="3" id="KW-1185">Reference proteome</keyword>
<dbReference type="GO" id="GO:0042147">
    <property type="term" value="P:retrograde transport, endosome to Golgi"/>
    <property type="evidence" value="ECO:0007669"/>
    <property type="project" value="TreeGrafter"/>
</dbReference>
<gene>
    <name evidence="2" type="ORF">BPAG_LOCUS835</name>
</gene>
<organism evidence="4">
    <name type="scientific">Brugia pahangi</name>
    <name type="common">Filarial nematode worm</name>
    <dbReference type="NCBI Taxonomy" id="6280"/>
    <lineage>
        <taxon>Eukaryota</taxon>
        <taxon>Metazoa</taxon>
        <taxon>Ecdysozoa</taxon>
        <taxon>Nematoda</taxon>
        <taxon>Chromadorea</taxon>
        <taxon>Rhabditida</taxon>
        <taxon>Spirurina</taxon>
        <taxon>Spiruromorpha</taxon>
        <taxon>Filarioidea</taxon>
        <taxon>Onchocercidae</taxon>
        <taxon>Brugia</taxon>
    </lineage>
</organism>
<reference evidence="2 3" key="2">
    <citation type="submission" date="2018-11" db="EMBL/GenBank/DDBJ databases">
        <authorList>
            <consortium name="Pathogen Informatics"/>
        </authorList>
    </citation>
    <scope>NUCLEOTIDE SEQUENCE [LARGE SCALE GENOMIC DNA]</scope>
</reference>
<dbReference type="GO" id="GO:0000139">
    <property type="term" value="C:Golgi membrane"/>
    <property type="evidence" value="ECO:0007669"/>
    <property type="project" value="TreeGrafter"/>
</dbReference>
<protein>
    <submittedName>
        <fullName evidence="4">Secreted protein</fullName>
    </submittedName>
</protein>
<feature type="transmembrane region" description="Helical" evidence="1">
    <location>
        <begin position="48"/>
        <end position="71"/>
    </location>
</feature>
<keyword evidence="1" id="KW-0812">Transmembrane</keyword>
<dbReference type="GO" id="GO:0006886">
    <property type="term" value="P:intracellular protein transport"/>
    <property type="evidence" value="ECO:0007669"/>
    <property type="project" value="InterPro"/>
</dbReference>
<dbReference type="InterPro" id="IPR040096">
    <property type="entry name" value="Ric1"/>
</dbReference>
<proteinExistence type="predicted"/>
<accession>A0A0N4SYM0</accession>
<dbReference type="AlphaFoldDB" id="A0A0N4SYM0"/>
<dbReference type="PANTHER" id="PTHR22746">
    <property type="entry name" value="RAB6A-GEF COMPLEX PARTNER PROTEIN 1"/>
    <property type="match status" value="1"/>
</dbReference>
<dbReference type="STRING" id="6280.A0A0N4SYM0"/>
<dbReference type="GO" id="GO:0005829">
    <property type="term" value="C:cytosol"/>
    <property type="evidence" value="ECO:0007669"/>
    <property type="project" value="TreeGrafter"/>
</dbReference>
<dbReference type="Proteomes" id="UP000278627">
    <property type="component" value="Unassembled WGS sequence"/>
</dbReference>
<dbReference type="WBParaSite" id="BPAG_0000083401-mRNA-1">
    <property type="protein sequence ID" value="BPAG_0000083401-mRNA-1"/>
    <property type="gene ID" value="BPAG_0000083401"/>
</dbReference>
<evidence type="ECO:0000313" key="2">
    <source>
        <dbReference type="EMBL" id="VDN82021.1"/>
    </source>
</evidence>
<evidence type="ECO:0000256" key="1">
    <source>
        <dbReference type="SAM" id="Phobius"/>
    </source>
</evidence>
<keyword evidence="1" id="KW-0472">Membrane</keyword>